<comment type="caution">
    <text evidence="1">The sequence shown here is derived from an EMBL/GenBank/DDBJ whole genome shotgun (WGS) entry which is preliminary data.</text>
</comment>
<protein>
    <submittedName>
        <fullName evidence="1">Uncharacterized protein</fullName>
    </submittedName>
</protein>
<dbReference type="Proteomes" id="UP000034893">
    <property type="component" value="Unassembled WGS sequence"/>
</dbReference>
<proteinExistence type="predicted"/>
<sequence>MKKISELLVKFSQLLKSGIETRRTIALIINKHTQAGLNEKKIEIHNGIARISASPSAKSEIFMKKSEILSELQKLLGPSAPKELR</sequence>
<organism evidence="1 2">
    <name type="scientific">Candidatus Curtissbacteria bacterium GW2011_GWC2_38_9</name>
    <dbReference type="NCBI Taxonomy" id="1618414"/>
    <lineage>
        <taxon>Bacteria</taxon>
        <taxon>Candidatus Curtissiibacteriota</taxon>
    </lineage>
</organism>
<accession>A0A0G0L7F4</accession>
<dbReference type="AlphaFoldDB" id="A0A0G0L7F4"/>
<dbReference type="EMBL" id="LBVP01000031">
    <property type="protein sequence ID" value="KKQ87958.1"/>
    <property type="molecule type" value="Genomic_DNA"/>
</dbReference>
<name>A0A0G0L7F4_9BACT</name>
<evidence type="ECO:0000313" key="1">
    <source>
        <dbReference type="EMBL" id="KKQ87958.1"/>
    </source>
</evidence>
<gene>
    <name evidence="1" type="ORF">UT12_C0031G0003</name>
</gene>
<reference evidence="1 2" key="1">
    <citation type="journal article" date="2015" name="Nature">
        <title>rRNA introns, odd ribosomes, and small enigmatic genomes across a large radiation of phyla.</title>
        <authorList>
            <person name="Brown C.T."/>
            <person name="Hug L.A."/>
            <person name="Thomas B.C."/>
            <person name="Sharon I."/>
            <person name="Castelle C.J."/>
            <person name="Singh A."/>
            <person name="Wilkins M.J."/>
            <person name="Williams K.H."/>
            <person name="Banfield J.F."/>
        </authorList>
    </citation>
    <scope>NUCLEOTIDE SEQUENCE [LARGE SCALE GENOMIC DNA]</scope>
</reference>
<evidence type="ECO:0000313" key="2">
    <source>
        <dbReference type="Proteomes" id="UP000034893"/>
    </source>
</evidence>